<protein>
    <submittedName>
        <fullName evidence="1">PAAR motif family protein</fullName>
    </submittedName>
</protein>
<dbReference type="OrthoDB" id="6860016at2"/>
<dbReference type="KEGG" id="cnt:JT31_02165"/>
<dbReference type="RefSeq" id="WP_038472796.1">
    <property type="nucleotide sequence ID" value="NZ_CP009451.1"/>
</dbReference>
<dbReference type="Gene3D" id="2.60.200.60">
    <property type="match status" value="1"/>
</dbReference>
<accession>A0A089RA71</accession>
<dbReference type="AlphaFoldDB" id="A0A089RA71"/>
<dbReference type="CDD" id="cd14744">
    <property type="entry name" value="PAAR_CT_2"/>
    <property type="match status" value="1"/>
</dbReference>
<name>A0A089RA71_9ENTR</name>
<dbReference type="InterPro" id="IPR008727">
    <property type="entry name" value="PAAR_motif"/>
</dbReference>
<dbReference type="Pfam" id="PF05488">
    <property type="entry name" value="PAAR_motif"/>
    <property type="match status" value="1"/>
</dbReference>
<organism evidence="1 2">
    <name type="scientific">Cedecea neteri</name>
    <dbReference type="NCBI Taxonomy" id="158822"/>
    <lineage>
        <taxon>Bacteria</taxon>
        <taxon>Pseudomonadati</taxon>
        <taxon>Pseudomonadota</taxon>
        <taxon>Gammaproteobacteria</taxon>
        <taxon>Enterobacterales</taxon>
        <taxon>Enterobacteriaceae</taxon>
        <taxon>Cedecea</taxon>
    </lineage>
</organism>
<reference evidence="1 2" key="1">
    <citation type="submission" date="2014-09" db="EMBL/GenBank/DDBJ databases">
        <title>Cedecea neteri SSMD04 Genome Sequencing.</title>
        <authorList>
            <person name="Tan J.-Y."/>
        </authorList>
    </citation>
    <scope>NUCLEOTIDE SEQUENCE [LARGE SCALE GENOMIC DNA]</scope>
    <source>
        <strain evidence="1 2">SSMD04</strain>
    </source>
</reference>
<gene>
    <name evidence="1" type="ORF">JT31_02165</name>
</gene>
<dbReference type="Proteomes" id="UP000029481">
    <property type="component" value="Chromosome"/>
</dbReference>
<sequence length="87" mass="9044">MGKFVVVLGDATSHGGKVSSASSSFDISGKNVALLNDSVTCPEHGINKIIECDISAYEENGRGIVVHGCKTLCGSIVIAGFQDMEID</sequence>
<dbReference type="EMBL" id="CP009451">
    <property type="protein sequence ID" value="AIR03460.1"/>
    <property type="molecule type" value="Genomic_DNA"/>
</dbReference>
<evidence type="ECO:0000313" key="1">
    <source>
        <dbReference type="EMBL" id="AIR03460.1"/>
    </source>
</evidence>
<proteinExistence type="predicted"/>
<evidence type="ECO:0000313" key="2">
    <source>
        <dbReference type="Proteomes" id="UP000029481"/>
    </source>
</evidence>
<keyword evidence="2" id="KW-1185">Reference proteome</keyword>